<dbReference type="InterPro" id="IPR045629">
    <property type="entry name" value="DUF6232"/>
</dbReference>
<comment type="caution">
    <text evidence="2">The sequence shown here is derived from an EMBL/GenBank/DDBJ whole genome shotgun (WGS) entry which is preliminary data.</text>
</comment>
<dbReference type="EMBL" id="JBBLXS010000361">
    <property type="protein sequence ID" value="MEK0187455.1"/>
    <property type="molecule type" value="Genomic_DNA"/>
</dbReference>
<evidence type="ECO:0000313" key="2">
    <source>
        <dbReference type="EMBL" id="MEK0187455.1"/>
    </source>
</evidence>
<name>A0ABU8YSN2_9CYAN</name>
<reference evidence="2 3" key="1">
    <citation type="journal article" date="2020" name="Harmful Algae">
        <title>Molecular and morphological characterization of a novel dihydroanatoxin-a producing Microcoleus species (cyanobacteria) from the Russian River, California, USA.</title>
        <authorList>
            <person name="Conklin K.Y."/>
            <person name="Stancheva R."/>
            <person name="Otten T.G."/>
            <person name="Fadness R."/>
            <person name="Boyer G.L."/>
            <person name="Read B."/>
            <person name="Zhang X."/>
            <person name="Sheath R.G."/>
        </authorList>
    </citation>
    <scope>NUCLEOTIDE SEQUENCE [LARGE SCALE GENOMIC DNA]</scope>
    <source>
        <strain evidence="2 3">PTRS2</strain>
    </source>
</reference>
<evidence type="ECO:0000256" key="1">
    <source>
        <dbReference type="SAM" id="Phobius"/>
    </source>
</evidence>
<keyword evidence="3" id="KW-1185">Reference proteome</keyword>
<keyword evidence="1" id="KW-0472">Membrane</keyword>
<keyword evidence="1" id="KW-0812">Transmembrane</keyword>
<organism evidence="2 3">
    <name type="scientific">Microcoleus anatoxicus PTRS2</name>
    <dbReference type="NCBI Taxonomy" id="2705321"/>
    <lineage>
        <taxon>Bacteria</taxon>
        <taxon>Bacillati</taxon>
        <taxon>Cyanobacteriota</taxon>
        <taxon>Cyanophyceae</taxon>
        <taxon>Oscillatoriophycideae</taxon>
        <taxon>Oscillatoriales</taxon>
        <taxon>Microcoleaceae</taxon>
        <taxon>Microcoleus</taxon>
        <taxon>Microcoleus anatoxicus</taxon>
    </lineage>
</organism>
<dbReference type="RefSeq" id="WP_340541816.1">
    <property type="nucleotide sequence ID" value="NZ_JBBLXS010000361.1"/>
</dbReference>
<dbReference type="Proteomes" id="UP001384579">
    <property type="component" value="Unassembled WGS sequence"/>
</dbReference>
<accession>A0ABU8YSN2</accession>
<evidence type="ECO:0000313" key="3">
    <source>
        <dbReference type="Proteomes" id="UP001384579"/>
    </source>
</evidence>
<proteinExistence type="predicted"/>
<keyword evidence="1" id="KW-1133">Transmembrane helix</keyword>
<gene>
    <name evidence="2" type="ORF">WMG39_21740</name>
</gene>
<sequence length="133" mass="14878">MILNKQNTVNLLQGFDMADSLFYDQGGVRITRTIFEVRGTQYQIRNINSVTLFTGKPDRKGPIICIVIGVLTLAAVIGILGIALGIWWWNSQKPSYIIRMDTSSRLIDGYESMNFEEIKEIHAALNAAMAQLA</sequence>
<protein>
    <submittedName>
        <fullName evidence="2">DUF6232 family protein</fullName>
    </submittedName>
</protein>
<dbReference type="Pfam" id="PF19744">
    <property type="entry name" value="DUF6232"/>
    <property type="match status" value="1"/>
</dbReference>
<feature type="transmembrane region" description="Helical" evidence="1">
    <location>
        <begin position="63"/>
        <end position="89"/>
    </location>
</feature>